<evidence type="ECO:0000313" key="2">
    <source>
        <dbReference type="Proteomes" id="UP001430755"/>
    </source>
</evidence>
<reference evidence="1" key="1">
    <citation type="submission" date="2021-11" db="EMBL/GenBank/DDBJ databases">
        <title>A Novel Adlercreutzia Species, isolated from a Allomyrina dichotoma larva feces.</title>
        <authorList>
            <person name="Suh M.K."/>
        </authorList>
    </citation>
    <scope>NUCLEOTIDE SEQUENCE</scope>
    <source>
        <strain evidence="1">JBNU-10</strain>
    </source>
</reference>
<dbReference type="RefSeq" id="WP_242163282.1">
    <property type="nucleotide sequence ID" value="NZ_JAJMLW010000001.1"/>
</dbReference>
<proteinExistence type="predicted"/>
<organism evidence="1 2">
    <name type="scientific">Adlercreutzia faecimuris</name>
    <dbReference type="NCBI Taxonomy" id="2897341"/>
    <lineage>
        <taxon>Bacteria</taxon>
        <taxon>Bacillati</taxon>
        <taxon>Actinomycetota</taxon>
        <taxon>Coriobacteriia</taxon>
        <taxon>Eggerthellales</taxon>
        <taxon>Eggerthellaceae</taxon>
        <taxon>Adlercreutzia</taxon>
    </lineage>
</organism>
<keyword evidence="2" id="KW-1185">Reference proteome</keyword>
<dbReference type="EMBL" id="JAJMLW010000001">
    <property type="protein sequence ID" value="MCI2241278.1"/>
    <property type="molecule type" value="Genomic_DNA"/>
</dbReference>
<evidence type="ECO:0000313" key="1">
    <source>
        <dbReference type="EMBL" id="MCI2241278.1"/>
    </source>
</evidence>
<sequence>MSATIDLHDVCYAHGTFFLVPLGNEFTSDDGFRGVVSVDAGAYDELKAKGLMDAVVQATMVVADNDLTDEEGWTGEAGLRTIKVHGVDPKPQLMIPEDAIEAIVGRGIVDGTYVDLAIAKIER</sequence>
<dbReference type="Proteomes" id="UP001430755">
    <property type="component" value="Unassembled WGS sequence"/>
</dbReference>
<protein>
    <submittedName>
        <fullName evidence="1">Uncharacterized protein</fullName>
    </submittedName>
</protein>
<accession>A0ABS9WEI7</accession>
<gene>
    <name evidence="1" type="ORF">LPT13_02780</name>
</gene>
<name>A0ABS9WEI7_9ACTN</name>
<comment type="caution">
    <text evidence="1">The sequence shown here is derived from an EMBL/GenBank/DDBJ whole genome shotgun (WGS) entry which is preliminary data.</text>
</comment>